<proteinExistence type="predicted"/>
<organism evidence="1">
    <name type="scientific">marine sediment metagenome</name>
    <dbReference type="NCBI Taxonomy" id="412755"/>
    <lineage>
        <taxon>unclassified sequences</taxon>
        <taxon>metagenomes</taxon>
        <taxon>ecological metagenomes</taxon>
    </lineage>
</organism>
<comment type="caution">
    <text evidence="1">The sequence shown here is derived from an EMBL/GenBank/DDBJ whole genome shotgun (WGS) entry which is preliminary data.</text>
</comment>
<sequence>MSVRFTSLIVSSLLICKFLLDKKNKGVDKKMSKEYNWEDDPVQIRLAKIAVIRTELNKRESAMIKLFNLRDEWMSKVLIGELDWESFENILNDIQKKLEIKLKDFVVDD</sequence>
<evidence type="ECO:0000313" key="1">
    <source>
        <dbReference type="EMBL" id="KKN36765.1"/>
    </source>
</evidence>
<gene>
    <name evidence="1" type="ORF">LCGC14_0770250</name>
</gene>
<protein>
    <submittedName>
        <fullName evidence="1">Uncharacterized protein</fullName>
    </submittedName>
</protein>
<reference evidence="1" key="1">
    <citation type="journal article" date="2015" name="Nature">
        <title>Complex archaea that bridge the gap between prokaryotes and eukaryotes.</title>
        <authorList>
            <person name="Spang A."/>
            <person name="Saw J.H."/>
            <person name="Jorgensen S.L."/>
            <person name="Zaremba-Niedzwiedzka K."/>
            <person name="Martijn J."/>
            <person name="Lind A.E."/>
            <person name="van Eijk R."/>
            <person name="Schleper C."/>
            <person name="Guy L."/>
            <person name="Ettema T.J."/>
        </authorList>
    </citation>
    <scope>NUCLEOTIDE SEQUENCE</scope>
</reference>
<name>A0A0F9PYM8_9ZZZZ</name>
<dbReference type="AlphaFoldDB" id="A0A0F9PYM8"/>
<accession>A0A0F9PYM8</accession>
<dbReference type="EMBL" id="LAZR01001944">
    <property type="protein sequence ID" value="KKN36765.1"/>
    <property type="molecule type" value="Genomic_DNA"/>
</dbReference>